<evidence type="ECO:0000256" key="3">
    <source>
        <dbReference type="ARBA" id="ARBA00022679"/>
    </source>
</evidence>
<dbReference type="CDD" id="cd06577">
    <property type="entry name" value="PASTA_pknB"/>
    <property type="match status" value="4"/>
</dbReference>
<gene>
    <name evidence="13" type="ORF">ACFPCV_33615</name>
</gene>
<dbReference type="PROSITE" id="PS00108">
    <property type="entry name" value="PROTEIN_KINASE_ST"/>
    <property type="match status" value="1"/>
</dbReference>
<feature type="domain" description="PASTA" evidence="12">
    <location>
        <begin position="653"/>
        <end position="713"/>
    </location>
</feature>
<dbReference type="Pfam" id="PF03793">
    <property type="entry name" value="PASTA"/>
    <property type="match status" value="4"/>
</dbReference>
<comment type="catalytic activity">
    <reaction evidence="7">
        <text>L-threonyl-[protein] + ATP = O-phospho-L-threonyl-[protein] + ADP + H(+)</text>
        <dbReference type="Rhea" id="RHEA:46608"/>
        <dbReference type="Rhea" id="RHEA-COMP:11060"/>
        <dbReference type="Rhea" id="RHEA-COMP:11605"/>
        <dbReference type="ChEBI" id="CHEBI:15378"/>
        <dbReference type="ChEBI" id="CHEBI:30013"/>
        <dbReference type="ChEBI" id="CHEBI:30616"/>
        <dbReference type="ChEBI" id="CHEBI:61977"/>
        <dbReference type="ChEBI" id="CHEBI:456216"/>
        <dbReference type="EC" id="2.7.11.1"/>
    </reaction>
</comment>
<feature type="compositionally biased region" description="Pro residues" evidence="9">
    <location>
        <begin position="400"/>
        <end position="409"/>
    </location>
</feature>
<keyword evidence="3" id="KW-0808">Transferase</keyword>
<feature type="domain" description="PASTA" evidence="12">
    <location>
        <begin position="515"/>
        <end position="583"/>
    </location>
</feature>
<dbReference type="CDD" id="cd14014">
    <property type="entry name" value="STKc_PknB_like"/>
    <property type="match status" value="1"/>
</dbReference>
<dbReference type="InterPro" id="IPR000719">
    <property type="entry name" value="Prot_kinase_dom"/>
</dbReference>
<evidence type="ECO:0000313" key="13">
    <source>
        <dbReference type="EMBL" id="MFC4858461.1"/>
    </source>
</evidence>
<evidence type="ECO:0000256" key="6">
    <source>
        <dbReference type="ARBA" id="ARBA00022840"/>
    </source>
</evidence>
<dbReference type="PROSITE" id="PS51178">
    <property type="entry name" value="PASTA"/>
    <property type="match status" value="4"/>
</dbReference>
<dbReference type="PROSITE" id="PS50011">
    <property type="entry name" value="PROTEIN_KINASE_DOM"/>
    <property type="match status" value="1"/>
</dbReference>
<dbReference type="Proteomes" id="UP001595859">
    <property type="component" value="Unassembled WGS sequence"/>
</dbReference>
<proteinExistence type="predicted"/>
<evidence type="ECO:0000256" key="1">
    <source>
        <dbReference type="ARBA" id="ARBA00012513"/>
    </source>
</evidence>
<comment type="caution">
    <text evidence="13">The sequence shown here is derived from an EMBL/GenBank/DDBJ whole genome shotgun (WGS) entry which is preliminary data.</text>
</comment>
<accession>A0ABV9SDF6</accession>
<evidence type="ECO:0000256" key="8">
    <source>
        <dbReference type="ARBA" id="ARBA00048679"/>
    </source>
</evidence>
<dbReference type="InterPro" id="IPR008271">
    <property type="entry name" value="Ser/Thr_kinase_AS"/>
</dbReference>
<dbReference type="Gene3D" id="3.30.200.20">
    <property type="entry name" value="Phosphorylase Kinase, domain 1"/>
    <property type="match status" value="1"/>
</dbReference>
<dbReference type="Gene3D" id="1.10.510.10">
    <property type="entry name" value="Transferase(Phosphotransferase) domain 1"/>
    <property type="match status" value="1"/>
</dbReference>
<keyword evidence="10" id="KW-1133">Transmembrane helix</keyword>
<evidence type="ECO:0000256" key="2">
    <source>
        <dbReference type="ARBA" id="ARBA00022527"/>
    </source>
</evidence>
<keyword evidence="14" id="KW-1185">Reference proteome</keyword>
<dbReference type="SMART" id="SM00740">
    <property type="entry name" value="PASTA"/>
    <property type="match status" value="4"/>
</dbReference>
<sequence>MDERGVGLIGALLEQRYRVDALLARGGMSSVYRGLDTRLDRRVAIKVMDARFADDRAFVDRFEREARSAAKIHHPNVVAVHDQGVDTSPNGDLVYLVMELVDGGTLRDLINERGALDVPTALAIMEPVLSALAAAHRAGLVHRDVKPENVLIGHGGEGGSTVKVADFGLVRAIHSAGTTSASVILGTVAYLSPEQVTTGNATSTGDVYSAGIVLFEALTGTAPYTGDNAISVAYRHVNDDVPAPSTLAKGIPPELDDLVVRATRRDAALRPVDGAAFLAEIEKLRVLTGAPRVVVPVPAPTIADRTMPVSPAMIGNSSGVLDIGEAEQTVRNAPVVSPAMSQAAPSGATIVRQAPPGGFRPVGPQGTRAMLRTDLDRASAAATEYVPPASGRFPAQQPQVAPPPPPPRNRPPRRAPEPTGRGGMIALWSVVGVLVLALVGTSTWWFTSGRYRAVPDVAGMARDDAERTLLANDLDPQVQTERHDDVQAGTVIRTDPADGTEILRGDAVTMYVSLGKPKVPEVRAGADPEDVADLIRAQGLRPDRDDGQNRYDEAVEKGKVVSVTPQPGTELELGARVVIVLSKGPEPKPIPDVRNKTKDEAFQELTALGYSPVEGPPEFSPDVEGGRVVRTDPEIGSKLEGDDKTVTVYVSTAVTVPDVGGRSADEATAMLAQLELQAEIHAFSGGNGRVIGQRPAPGSKVEPNSKVTIWAIP</sequence>
<keyword evidence="10" id="KW-0472">Membrane</keyword>
<dbReference type="InterPro" id="IPR011009">
    <property type="entry name" value="Kinase-like_dom_sf"/>
</dbReference>
<dbReference type="PANTHER" id="PTHR43289">
    <property type="entry name" value="MITOGEN-ACTIVATED PROTEIN KINASE KINASE KINASE 20-RELATED"/>
    <property type="match status" value="1"/>
</dbReference>
<reference evidence="14" key="1">
    <citation type="journal article" date="2019" name="Int. J. Syst. Evol. Microbiol.">
        <title>The Global Catalogue of Microorganisms (GCM) 10K type strain sequencing project: providing services to taxonomists for standard genome sequencing and annotation.</title>
        <authorList>
            <consortium name="The Broad Institute Genomics Platform"/>
            <consortium name="The Broad Institute Genome Sequencing Center for Infectious Disease"/>
            <person name="Wu L."/>
            <person name="Ma J."/>
        </authorList>
    </citation>
    <scope>NUCLEOTIDE SEQUENCE [LARGE SCALE GENOMIC DNA]</scope>
    <source>
        <strain evidence="14">ZS-22-S1</strain>
    </source>
</reference>
<dbReference type="InterPro" id="IPR005543">
    <property type="entry name" value="PASTA_dom"/>
</dbReference>
<dbReference type="PANTHER" id="PTHR43289:SF34">
    <property type="entry name" value="SERINE_THREONINE-PROTEIN KINASE YBDM-RELATED"/>
    <property type="match status" value="1"/>
</dbReference>
<feature type="domain" description="PASTA" evidence="12">
    <location>
        <begin position="448"/>
        <end position="514"/>
    </location>
</feature>
<dbReference type="SUPFAM" id="SSF56112">
    <property type="entry name" value="Protein kinase-like (PK-like)"/>
    <property type="match status" value="1"/>
</dbReference>
<dbReference type="SMART" id="SM00220">
    <property type="entry name" value="S_TKc"/>
    <property type="match status" value="1"/>
</dbReference>
<evidence type="ECO:0000256" key="9">
    <source>
        <dbReference type="SAM" id="MobiDB-lite"/>
    </source>
</evidence>
<keyword evidence="2" id="KW-0723">Serine/threonine-protein kinase</keyword>
<organism evidence="13 14">
    <name type="scientific">Actinophytocola glycyrrhizae</name>
    <dbReference type="NCBI Taxonomy" id="2044873"/>
    <lineage>
        <taxon>Bacteria</taxon>
        <taxon>Bacillati</taxon>
        <taxon>Actinomycetota</taxon>
        <taxon>Actinomycetes</taxon>
        <taxon>Pseudonocardiales</taxon>
        <taxon>Pseudonocardiaceae</taxon>
    </lineage>
</organism>
<keyword evidence="5" id="KW-0418">Kinase</keyword>
<feature type="region of interest" description="Disordered" evidence="9">
    <location>
        <begin position="388"/>
        <end position="420"/>
    </location>
</feature>
<evidence type="ECO:0000259" key="12">
    <source>
        <dbReference type="PROSITE" id="PS51178"/>
    </source>
</evidence>
<protein>
    <recommendedName>
        <fullName evidence="1">non-specific serine/threonine protein kinase</fullName>
        <ecNumber evidence="1">2.7.11.1</ecNumber>
    </recommendedName>
</protein>
<dbReference type="EC" id="2.7.11.1" evidence="1"/>
<keyword evidence="6" id="KW-0067">ATP-binding</keyword>
<keyword evidence="10" id="KW-0812">Transmembrane</keyword>
<feature type="domain" description="PASTA" evidence="12">
    <location>
        <begin position="584"/>
        <end position="652"/>
    </location>
</feature>
<dbReference type="SUPFAM" id="SSF54184">
    <property type="entry name" value="Penicillin-binding protein 2x (pbp-2x), c-terminal domain"/>
    <property type="match status" value="1"/>
</dbReference>
<evidence type="ECO:0000256" key="4">
    <source>
        <dbReference type="ARBA" id="ARBA00022741"/>
    </source>
</evidence>
<dbReference type="RefSeq" id="WP_378060949.1">
    <property type="nucleotide sequence ID" value="NZ_JBHSIS010000022.1"/>
</dbReference>
<feature type="transmembrane region" description="Helical" evidence="10">
    <location>
        <begin position="425"/>
        <end position="446"/>
    </location>
</feature>
<evidence type="ECO:0000256" key="10">
    <source>
        <dbReference type="SAM" id="Phobius"/>
    </source>
</evidence>
<evidence type="ECO:0000313" key="14">
    <source>
        <dbReference type="Proteomes" id="UP001595859"/>
    </source>
</evidence>
<keyword evidence="4" id="KW-0547">Nucleotide-binding</keyword>
<name>A0ABV9SDF6_9PSEU</name>
<evidence type="ECO:0000256" key="7">
    <source>
        <dbReference type="ARBA" id="ARBA00047899"/>
    </source>
</evidence>
<comment type="catalytic activity">
    <reaction evidence="8">
        <text>L-seryl-[protein] + ATP = O-phospho-L-seryl-[protein] + ADP + H(+)</text>
        <dbReference type="Rhea" id="RHEA:17989"/>
        <dbReference type="Rhea" id="RHEA-COMP:9863"/>
        <dbReference type="Rhea" id="RHEA-COMP:11604"/>
        <dbReference type="ChEBI" id="CHEBI:15378"/>
        <dbReference type="ChEBI" id="CHEBI:29999"/>
        <dbReference type="ChEBI" id="CHEBI:30616"/>
        <dbReference type="ChEBI" id="CHEBI:83421"/>
        <dbReference type="ChEBI" id="CHEBI:456216"/>
        <dbReference type="EC" id="2.7.11.1"/>
    </reaction>
</comment>
<evidence type="ECO:0000256" key="5">
    <source>
        <dbReference type="ARBA" id="ARBA00022777"/>
    </source>
</evidence>
<evidence type="ECO:0000259" key="11">
    <source>
        <dbReference type="PROSITE" id="PS50011"/>
    </source>
</evidence>
<feature type="domain" description="Protein kinase" evidence="11">
    <location>
        <begin position="17"/>
        <end position="284"/>
    </location>
</feature>
<dbReference type="Gene3D" id="3.30.10.20">
    <property type="match status" value="4"/>
</dbReference>
<dbReference type="EMBL" id="JBHSIS010000022">
    <property type="protein sequence ID" value="MFC4858461.1"/>
    <property type="molecule type" value="Genomic_DNA"/>
</dbReference>
<dbReference type="Pfam" id="PF00069">
    <property type="entry name" value="Pkinase"/>
    <property type="match status" value="1"/>
</dbReference>